<accession>A0AC61KYJ4</accession>
<gene>
    <name evidence="1" type="ORF">C4B59_16070</name>
</gene>
<keyword evidence="1" id="KW-0378">Hydrolase</keyword>
<proteinExistence type="predicted"/>
<sequence length="122" mass="13986">MKTDEIIRKTRGSTFPNLSKDQLNSLPIPLPPLSEQHAIVNRIETLFHRTSKVEERVAAATSHADRLTQSILAKAFRGELVPQDPDDEPASVLLERIRKERTRLEKKKKPRKRRSKTISDPN</sequence>
<organism evidence="1 2">
    <name type="scientific">Candidatus Methanogaster sp</name>
    <dbReference type="NCBI Taxonomy" id="3386292"/>
    <lineage>
        <taxon>Archaea</taxon>
        <taxon>Methanobacteriati</taxon>
        <taxon>Methanobacteriota</taxon>
        <taxon>Stenosarchaea group</taxon>
        <taxon>Methanomicrobia</taxon>
        <taxon>Methanosarcinales</taxon>
        <taxon>ANME-2 cluster</taxon>
        <taxon>Candidatus Methanogasteraceae</taxon>
        <taxon>Candidatus Methanogaster</taxon>
    </lineage>
</organism>
<dbReference type="EMBL" id="PQXF01000077">
    <property type="protein sequence ID" value="PXF56936.1"/>
    <property type="molecule type" value="Genomic_DNA"/>
</dbReference>
<protein>
    <submittedName>
        <fullName evidence="1">Restriction endonuclease subunit S</fullName>
    </submittedName>
</protein>
<evidence type="ECO:0000313" key="1">
    <source>
        <dbReference type="EMBL" id="PXF56936.1"/>
    </source>
</evidence>
<name>A0AC61KYJ4_9EURY</name>
<comment type="caution">
    <text evidence="1">The sequence shown here is derived from an EMBL/GenBank/DDBJ whole genome shotgun (WGS) entry which is preliminary data.</text>
</comment>
<reference evidence="1" key="1">
    <citation type="submission" date="2018-01" db="EMBL/GenBank/DDBJ databases">
        <authorList>
            <person name="Krukenberg V."/>
        </authorList>
    </citation>
    <scope>NUCLEOTIDE SEQUENCE</scope>
    <source>
        <strain evidence="1">E20ANME2</strain>
    </source>
</reference>
<evidence type="ECO:0000313" key="2">
    <source>
        <dbReference type="Proteomes" id="UP000248329"/>
    </source>
</evidence>
<dbReference type="Proteomes" id="UP000248329">
    <property type="component" value="Unassembled WGS sequence"/>
</dbReference>
<keyword evidence="1" id="KW-0255">Endonuclease</keyword>
<keyword evidence="1" id="KW-0540">Nuclease</keyword>